<dbReference type="PANTHER" id="PTHR11067:SF9">
    <property type="entry name" value="INOSINE TRIPHOSPHATE PYROPHOSPHATASE"/>
    <property type="match status" value="1"/>
</dbReference>
<dbReference type="PANTHER" id="PTHR11067">
    <property type="entry name" value="INOSINE TRIPHOSPHATE PYROPHOSPHATASE/HAM1 PROTEIN"/>
    <property type="match status" value="1"/>
</dbReference>
<dbReference type="GO" id="GO:0047429">
    <property type="term" value="F:nucleoside triphosphate diphosphatase activity"/>
    <property type="evidence" value="ECO:0007669"/>
    <property type="project" value="InterPro"/>
</dbReference>
<organism evidence="3">
    <name type="scientific">mine drainage metagenome</name>
    <dbReference type="NCBI Taxonomy" id="410659"/>
    <lineage>
        <taxon>unclassified sequences</taxon>
        <taxon>metagenomes</taxon>
        <taxon>ecological metagenomes</taxon>
    </lineage>
</organism>
<proteinExistence type="inferred from homology"/>
<reference evidence="3" key="2">
    <citation type="journal article" date="2014" name="ISME J.">
        <title>Microbial stratification in low pH oxic and suboxic macroscopic growths along an acid mine drainage.</title>
        <authorList>
            <person name="Mendez-Garcia C."/>
            <person name="Mesa V."/>
            <person name="Sprenger R.R."/>
            <person name="Richter M."/>
            <person name="Diez M.S."/>
            <person name="Solano J."/>
            <person name="Bargiela R."/>
            <person name="Golyshina O.V."/>
            <person name="Manteca A."/>
            <person name="Ramos J.L."/>
            <person name="Gallego J.R."/>
            <person name="Llorente I."/>
            <person name="Martins Dos Santos V.A."/>
            <person name="Jensen O.N."/>
            <person name="Pelaez A.I."/>
            <person name="Sanchez J."/>
            <person name="Ferrer M."/>
        </authorList>
    </citation>
    <scope>NUCLEOTIDE SEQUENCE</scope>
</reference>
<evidence type="ECO:0000256" key="2">
    <source>
        <dbReference type="ARBA" id="ARBA00022801"/>
    </source>
</evidence>
<evidence type="ECO:0000256" key="1">
    <source>
        <dbReference type="ARBA" id="ARBA00008023"/>
    </source>
</evidence>
<dbReference type="GO" id="GO:0009143">
    <property type="term" value="P:nucleoside triphosphate catabolic process"/>
    <property type="evidence" value="ECO:0007669"/>
    <property type="project" value="InterPro"/>
</dbReference>
<dbReference type="InterPro" id="IPR002637">
    <property type="entry name" value="RdgB/HAM1"/>
</dbReference>
<dbReference type="EMBL" id="AUZX01009338">
    <property type="protein sequence ID" value="EQD52180.1"/>
    <property type="molecule type" value="Genomic_DNA"/>
</dbReference>
<sequence length="74" mass="7839">HADDPLPLLGEGRWSGSILHAPRGSDGFGYDPVFLDAARGVAAAELDAALKNHISHRARACAALRAQWPPRCAP</sequence>
<dbReference type="InterPro" id="IPR029001">
    <property type="entry name" value="ITPase-like_fam"/>
</dbReference>
<dbReference type="GO" id="GO:0005829">
    <property type="term" value="C:cytosol"/>
    <property type="evidence" value="ECO:0007669"/>
    <property type="project" value="TreeGrafter"/>
</dbReference>
<dbReference type="SUPFAM" id="SSF52972">
    <property type="entry name" value="ITPase-like"/>
    <property type="match status" value="1"/>
</dbReference>
<name>T1BDA4_9ZZZZ</name>
<comment type="caution">
    <text evidence="3">The sequence shown here is derived from an EMBL/GenBank/DDBJ whole genome shotgun (WGS) entry which is preliminary data.</text>
</comment>
<dbReference type="AlphaFoldDB" id="T1BDA4"/>
<reference evidence="3" key="1">
    <citation type="submission" date="2013-08" db="EMBL/GenBank/DDBJ databases">
        <authorList>
            <person name="Mendez C."/>
            <person name="Richter M."/>
            <person name="Ferrer M."/>
            <person name="Sanchez J."/>
        </authorList>
    </citation>
    <scope>NUCLEOTIDE SEQUENCE</scope>
</reference>
<feature type="non-terminal residue" evidence="3">
    <location>
        <position position="1"/>
    </location>
</feature>
<evidence type="ECO:0000313" key="3">
    <source>
        <dbReference type="EMBL" id="EQD52180.1"/>
    </source>
</evidence>
<gene>
    <name evidence="3" type="ORF">B1A_12814</name>
</gene>
<accession>T1BDA4</accession>
<dbReference type="Gene3D" id="3.90.950.10">
    <property type="match status" value="1"/>
</dbReference>
<comment type="similarity">
    <text evidence="1">Belongs to the HAM1 NTPase family.</text>
</comment>
<dbReference type="Pfam" id="PF01725">
    <property type="entry name" value="Ham1p_like"/>
    <property type="match status" value="1"/>
</dbReference>
<keyword evidence="2" id="KW-0378">Hydrolase</keyword>
<protein>
    <submittedName>
        <fullName evidence="3">Deoxyribonucleotide triphosphate pyrophosphatase</fullName>
    </submittedName>
</protein>